<protein>
    <recommendedName>
        <fullName evidence="5">WW domain-containing protein</fullName>
    </recommendedName>
</protein>
<evidence type="ECO:0000313" key="2">
    <source>
        <dbReference type="EMBL" id="KXX76535.1"/>
    </source>
</evidence>
<proteinExistence type="predicted"/>
<feature type="compositionally biased region" description="Polar residues" evidence="1">
    <location>
        <begin position="150"/>
        <end position="165"/>
    </location>
</feature>
<feature type="compositionally biased region" description="Low complexity" evidence="1">
    <location>
        <begin position="284"/>
        <end position="297"/>
    </location>
</feature>
<feature type="region of interest" description="Disordered" evidence="1">
    <location>
        <begin position="401"/>
        <end position="423"/>
    </location>
</feature>
<feature type="compositionally biased region" description="Polar residues" evidence="1">
    <location>
        <begin position="301"/>
        <end position="319"/>
    </location>
</feature>
<keyword evidence="4" id="KW-1185">Reference proteome</keyword>
<feature type="compositionally biased region" description="Low complexity" evidence="1">
    <location>
        <begin position="136"/>
        <end position="147"/>
    </location>
</feature>
<feature type="compositionally biased region" description="Polar residues" evidence="1">
    <location>
        <begin position="608"/>
        <end position="627"/>
    </location>
</feature>
<feature type="region of interest" description="Disordered" evidence="1">
    <location>
        <begin position="457"/>
        <end position="482"/>
    </location>
</feature>
<dbReference type="VEuPathDB" id="FungiDB:MMYC01_206728"/>
<dbReference type="OrthoDB" id="3439539at2759"/>
<dbReference type="AlphaFoldDB" id="A0A175VZ10"/>
<dbReference type="VEuPathDB" id="FungiDB:MMYC01_205995"/>
<evidence type="ECO:0000256" key="1">
    <source>
        <dbReference type="SAM" id="MobiDB-lite"/>
    </source>
</evidence>
<organism evidence="2 4">
    <name type="scientific">Madurella mycetomatis</name>
    <dbReference type="NCBI Taxonomy" id="100816"/>
    <lineage>
        <taxon>Eukaryota</taxon>
        <taxon>Fungi</taxon>
        <taxon>Dikarya</taxon>
        <taxon>Ascomycota</taxon>
        <taxon>Pezizomycotina</taxon>
        <taxon>Sordariomycetes</taxon>
        <taxon>Sordariomycetidae</taxon>
        <taxon>Sordariales</taxon>
        <taxon>Sordariales incertae sedis</taxon>
        <taxon>Madurella</taxon>
    </lineage>
</organism>
<feature type="region of interest" description="Disordered" evidence="1">
    <location>
        <begin position="586"/>
        <end position="659"/>
    </location>
</feature>
<reference evidence="4" key="2">
    <citation type="submission" date="2015-06" db="EMBL/GenBank/DDBJ databases">
        <authorList>
            <person name="van de Sande W.W.J."/>
        </authorList>
    </citation>
    <scope>NUCLEOTIDE SEQUENCE [LARGE SCALE GENOMIC DNA]</scope>
    <source>
        <strain evidence="4">mm55</strain>
    </source>
</reference>
<accession>A0A175VZ10</accession>
<dbReference type="STRING" id="100816.A0A175VZ10"/>
<evidence type="ECO:0008006" key="5">
    <source>
        <dbReference type="Google" id="ProtNLM"/>
    </source>
</evidence>
<gene>
    <name evidence="2" type="ORF">MMYC01_205995</name>
    <name evidence="3" type="ORF">MMYC01_206728</name>
</gene>
<evidence type="ECO:0000313" key="3">
    <source>
        <dbReference type="EMBL" id="KXX76874.1"/>
    </source>
</evidence>
<feature type="compositionally biased region" description="Basic and acidic residues" evidence="1">
    <location>
        <begin position="324"/>
        <end position="333"/>
    </location>
</feature>
<comment type="caution">
    <text evidence="2">The sequence shown here is derived from an EMBL/GenBank/DDBJ whole genome shotgun (WGS) entry which is preliminary data.</text>
</comment>
<feature type="region of interest" description="Disordered" evidence="1">
    <location>
        <begin position="283"/>
        <end position="387"/>
    </location>
</feature>
<feature type="region of interest" description="Disordered" evidence="1">
    <location>
        <begin position="672"/>
        <end position="691"/>
    </location>
</feature>
<dbReference type="Proteomes" id="UP000078237">
    <property type="component" value="Unassembled WGS sequence"/>
</dbReference>
<name>A0A175VZ10_9PEZI</name>
<reference evidence="2 4" key="3">
    <citation type="submission" date="2016-01" db="EMBL/GenBank/DDBJ databases">
        <title>Madurella mycetomatis genome sequencing.</title>
        <authorList>
            <person name="Van De Sande W."/>
        </authorList>
    </citation>
    <scope>NUCLEOTIDE SEQUENCE [LARGE SCALE GENOMIC DNA]</scope>
    <source>
        <strain evidence="2">Mm55</strain>
        <strain evidence="4">mm55</strain>
    </source>
</reference>
<reference evidence="2" key="1">
    <citation type="submission" date="2015-06" db="EMBL/GenBank/DDBJ databases">
        <authorList>
            <person name="Hoefler B.C."/>
            <person name="Straight P.D."/>
        </authorList>
    </citation>
    <scope>NUCLEOTIDE SEQUENCE [LARGE SCALE GENOMIC DNA]</scope>
    <source>
        <strain evidence="2">Mm55</strain>
    </source>
</reference>
<dbReference type="EMBL" id="LCTW02000205">
    <property type="protein sequence ID" value="KXX76535.1"/>
    <property type="molecule type" value="Genomic_DNA"/>
</dbReference>
<evidence type="ECO:0000313" key="4">
    <source>
        <dbReference type="Proteomes" id="UP000078237"/>
    </source>
</evidence>
<feature type="compositionally biased region" description="Polar residues" evidence="1">
    <location>
        <begin position="460"/>
        <end position="479"/>
    </location>
</feature>
<dbReference type="EMBL" id="LCTW02000189">
    <property type="protein sequence ID" value="KXX76874.1"/>
    <property type="molecule type" value="Genomic_DNA"/>
</dbReference>
<feature type="compositionally biased region" description="Polar residues" evidence="1">
    <location>
        <begin position="414"/>
        <end position="423"/>
    </location>
</feature>
<sequence length="691" mass="73504">MAALPENWEWDYDGKRWFYRYKPTGLIQYTFPKPGDEFPEFVDEGAARFDLAPEEKLVSQKQIRRRSTLGESSSKQAAGHKHRGSSAAASITEQDDSTGPFWLQPDGLMYMGPGAYNDISPLQEEEEEVEETKGPATTTAALAVAATGESPEQGTRSRARSYTSPIVSAETTPLVASSQPAITPPQTNSVIIVETGPDAAVDAGAVPSPTVPLFDSRQVEAPRDPLGFVAELPSELTAQCREETHPTPVELPSNEVMRDVTEPAVYANAFHLAPAELPSDTIPAARAATANSANQKAPTSRVPTQGNEQPYQGSPNKNYQAYKPYRDLQRDIDDTVQLLSRTGYGQGPTAGPRTSSPDEPKADTLPTDLPSTPYMAVRPPLPPSVASAPVTLQSLQSHRTFPRDYHTGTAPRQEATQDSIPTVNASLRAPFATESEISSRDSTPAPCDIMIVSAPGAAGSNINPNASAGNLGSTGSRDQPNTHEEAGFAFQQSKLDTSGKPQVGSFGIHEDKIIASVPMSNAEFQRKASEQVVLGGLVVTPAPSILPAPHLAASAQTLPVGSEINMPASTGQSVVETIDQPSVLQSVAEDPKEPQNQSGTLLPHNKPFESSQTTDQESGANQQTATAPSGDIFAETDRASGDVKPAPCLARSAPGSKTRVISEQIGVRWTTSRDAIDPNLPYPASTKFSEP</sequence>
<feature type="region of interest" description="Disordered" evidence="1">
    <location>
        <begin position="57"/>
        <end position="165"/>
    </location>
</feature>